<dbReference type="InterPro" id="IPR000219">
    <property type="entry name" value="DH_dom"/>
</dbReference>
<dbReference type="InterPro" id="IPR001251">
    <property type="entry name" value="CRAL-TRIO_dom"/>
</dbReference>
<dbReference type="SUPFAM" id="SSF52087">
    <property type="entry name" value="CRAL/TRIO domain"/>
    <property type="match status" value="1"/>
</dbReference>
<dbReference type="SUPFAM" id="SSF50729">
    <property type="entry name" value="PH domain-like"/>
    <property type="match status" value="1"/>
</dbReference>
<dbReference type="STRING" id="6313.A0A158P9E3"/>
<dbReference type="SUPFAM" id="SSF48065">
    <property type="entry name" value="DBL homology domain (DH-domain)"/>
    <property type="match status" value="1"/>
</dbReference>
<feature type="domain" description="DH" evidence="2">
    <location>
        <begin position="1092"/>
        <end position="1177"/>
    </location>
</feature>
<evidence type="ECO:0000313" key="4">
    <source>
        <dbReference type="WBParaSite" id="ACAC_0000815101-mRNA-1"/>
    </source>
</evidence>
<dbReference type="Proteomes" id="UP000035642">
    <property type="component" value="Unassembled WGS sequence"/>
</dbReference>
<keyword evidence="1" id="KW-0344">Guanine-nucleotide releasing factor</keyword>
<dbReference type="InterPro" id="IPR051336">
    <property type="entry name" value="RhoGEF_Guanine_NuclExch_SF"/>
</dbReference>
<dbReference type="InterPro" id="IPR055251">
    <property type="entry name" value="SOS1_NGEF_PH"/>
</dbReference>
<evidence type="ECO:0000259" key="2">
    <source>
        <dbReference type="PROSITE" id="PS50010"/>
    </source>
</evidence>
<organism evidence="3 4">
    <name type="scientific">Angiostrongylus cantonensis</name>
    <name type="common">Rat lungworm</name>
    <dbReference type="NCBI Taxonomy" id="6313"/>
    <lineage>
        <taxon>Eukaryota</taxon>
        <taxon>Metazoa</taxon>
        <taxon>Ecdysozoa</taxon>
        <taxon>Nematoda</taxon>
        <taxon>Chromadorea</taxon>
        <taxon>Rhabditida</taxon>
        <taxon>Rhabditina</taxon>
        <taxon>Rhabditomorpha</taxon>
        <taxon>Strongyloidea</taxon>
        <taxon>Metastrongylidae</taxon>
        <taxon>Angiostrongylus</taxon>
    </lineage>
</organism>
<reference evidence="4" key="2">
    <citation type="submission" date="2016-04" db="UniProtKB">
        <authorList>
            <consortium name="WormBaseParasite"/>
        </authorList>
    </citation>
    <scope>IDENTIFICATION</scope>
</reference>
<dbReference type="SMART" id="SM00516">
    <property type="entry name" value="SEC14"/>
    <property type="match status" value="1"/>
</dbReference>
<evidence type="ECO:0000256" key="1">
    <source>
        <dbReference type="ARBA" id="ARBA00022658"/>
    </source>
</evidence>
<dbReference type="InterPro" id="IPR035899">
    <property type="entry name" value="DBL_dom_sf"/>
</dbReference>
<sequence length="1339" mass="154377">MIDSEVVLKAEDIAHVLRDGVALLPGSRDRTGRAVIFFPPKEQQLSPDNIRNVLRYLHTVTSDETRDHGFTMVIDMRGKHAYNNVRPILKAINHLCETTTGLNIMVLIIKPDTFWEKQKAALLLGSWRFEVHMISIDALSKFVDPSQLVRELGGSFPYDLDDWLDTRLELERWIWQVSDVMRNLECQRRLMTEAQSPVDVTTAEAALSQHSLIKKTIFAIPIDRLQSESERISERINRAQCGISNPDLVSSIPHMANLLTSLRNLKNDVFKQWEGRRVELEACYQMKLFEHDAENMIDWTRKHNETLSRRIGEIGMSEAEASEMLREFEEFSITANNAEVNIAQVTNIAIRLRSVGGQSARSKYFTKLPSWVENPGVDPTNMSGNTAEVLEEAIQQHEKFWAAVEEIYAEVRLHSMLALIAFRTDTQLVVEWLEQHGDPYLTKNTSIGETVEQARTLQRNHSHFRQIARNTYSNANKLFEASKAILESGVCDAEKMQAMIGDLDQRVQQFTHRVEVRFNLLNQSVLFHTHYHEIMAWYDEMEKKYAERVVDVEVDACERSKEQWLYESDGTAQAYATTIGEGTQLVHELEVHSQHTGIDYTSNISCINRLIRNIEARNSKLSSIWNPQRVLLQIGLRFAIFIRDNCEVLSQIHSWEEDMRGMLESSTFAGNAEKVLPFHQDNTAQVKMAVRNIRKCAQEVLQSIHGNGFSDLRTRQGKSVTDLIRENLKILEAAEHQVMQYAAETSYRIEGSRKLGKIRSVVREIVVVFDREEKALQAMSTVPVDLEQALRAQEAHELFIKRIELNNMDSVRVFYELSNELIREGSTDRAAVVELNEMVTGRWRRLSGLAEERNKLLKAAIVCYKTYLTGVYPILDQLEKDYSQNPDRDWCAVRVGETPQERVNVISELLSRHMDYKDRFLKGCIYAQKTSELFLKYIERTSTGTGVHNRLDSERIIRMKSDLRERQSKILELWTKKKKQLDRCQQFVLMDATRHVLVDWLCGEGERRLAEFQKKGVADAATLEDFHTFKLSVKEERAKIQTLLCMAGPIRDEAKQHAADIADCMDDVRVRFEKFSKRVAECEAILRGGKPISVYISEFDYAEANSTLPAILKDRRHAVFGNYEKLYAFHSEKFFHELSKYEDDPEEVGCSFTVWVDYLNELYTDYCVNMEQNNHIVALPEVTSFFEEAYDVVMSLPRRVNDIIHFNGLEKDKLGVVGPFVMQDLLTVWEPRNYFNKAKGKERQVFLFEQAIVIAKKMEFTTKNVKYIIKGKPIPLVDVSVVEHVEGDACRFGLRIGTVASNENRIDLRSAPQPKEEVKIMWVKRIRELTQALLPLSMF</sequence>
<dbReference type="SMART" id="SM00150">
    <property type="entry name" value="SPEC"/>
    <property type="match status" value="4"/>
</dbReference>
<dbReference type="SMART" id="SM00233">
    <property type="entry name" value="PH"/>
    <property type="match status" value="1"/>
</dbReference>
<accession>A0A158P9E3</accession>
<dbReference type="PANTHER" id="PTHR22826">
    <property type="entry name" value="RHO GUANINE EXCHANGE FACTOR-RELATED"/>
    <property type="match status" value="1"/>
</dbReference>
<reference evidence="3" key="1">
    <citation type="submission" date="2012-09" db="EMBL/GenBank/DDBJ databases">
        <authorList>
            <person name="Martin A.A."/>
        </authorList>
    </citation>
    <scope>NUCLEOTIDE SEQUENCE</scope>
</reference>
<dbReference type="InterPro" id="IPR001849">
    <property type="entry name" value="PH_domain"/>
</dbReference>
<dbReference type="Gene3D" id="2.30.29.30">
    <property type="entry name" value="Pleckstrin-homology domain (PH domain)/Phosphotyrosine-binding domain (PTB)"/>
    <property type="match status" value="1"/>
</dbReference>
<dbReference type="GO" id="GO:0005737">
    <property type="term" value="C:cytoplasm"/>
    <property type="evidence" value="ECO:0007669"/>
    <property type="project" value="TreeGrafter"/>
</dbReference>
<dbReference type="Gene3D" id="3.40.525.10">
    <property type="entry name" value="CRAL-TRIO lipid binding domain"/>
    <property type="match status" value="1"/>
</dbReference>
<dbReference type="GO" id="GO:0005085">
    <property type="term" value="F:guanyl-nucleotide exchange factor activity"/>
    <property type="evidence" value="ECO:0007669"/>
    <property type="project" value="UniProtKB-KW"/>
</dbReference>
<dbReference type="Gene3D" id="1.20.900.10">
    <property type="entry name" value="Dbl homology (DH) domain"/>
    <property type="match status" value="1"/>
</dbReference>
<keyword evidence="3" id="KW-1185">Reference proteome</keyword>
<dbReference type="PANTHER" id="PTHR22826:SF106">
    <property type="entry name" value="TRIO, ISOFORM A"/>
    <property type="match status" value="1"/>
</dbReference>
<dbReference type="InterPro" id="IPR011993">
    <property type="entry name" value="PH-like_dom_sf"/>
</dbReference>
<proteinExistence type="predicted"/>
<dbReference type="Pfam" id="PF22697">
    <property type="entry name" value="SOS1_NGEF_PH"/>
    <property type="match status" value="1"/>
</dbReference>
<evidence type="ECO:0000313" key="3">
    <source>
        <dbReference type="Proteomes" id="UP000035642"/>
    </source>
</evidence>
<protein>
    <submittedName>
        <fullName evidence="4">DH domain-containing protein</fullName>
    </submittedName>
</protein>
<dbReference type="WBParaSite" id="ACAC_0000815101-mRNA-1">
    <property type="protein sequence ID" value="ACAC_0000815101-mRNA-1"/>
    <property type="gene ID" value="ACAC_0000815101"/>
</dbReference>
<dbReference type="PROSITE" id="PS50010">
    <property type="entry name" value="DH_2"/>
    <property type="match status" value="1"/>
</dbReference>
<dbReference type="SUPFAM" id="SSF46966">
    <property type="entry name" value="Spectrin repeat"/>
    <property type="match status" value="4"/>
</dbReference>
<dbReference type="Gene3D" id="1.20.58.60">
    <property type="match status" value="4"/>
</dbReference>
<dbReference type="GO" id="GO:0019898">
    <property type="term" value="C:extrinsic component of membrane"/>
    <property type="evidence" value="ECO:0007669"/>
    <property type="project" value="TreeGrafter"/>
</dbReference>
<name>A0A158P9E3_ANGCA</name>
<dbReference type="InterPro" id="IPR018159">
    <property type="entry name" value="Spectrin/alpha-actinin"/>
</dbReference>
<dbReference type="InterPro" id="IPR036865">
    <property type="entry name" value="CRAL-TRIO_dom_sf"/>
</dbReference>